<name>A0AAD6SAM5_9AGAR</name>
<accession>A0AAD6SAM5</accession>
<proteinExistence type="predicted"/>
<protein>
    <submittedName>
        <fullName evidence="1">Uncharacterized protein</fullName>
    </submittedName>
</protein>
<evidence type="ECO:0000313" key="2">
    <source>
        <dbReference type="Proteomes" id="UP001218188"/>
    </source>
</evidence>
<evidence type="ECO:0000313" key="1">
    <source>
        <dbReference type="EMBL" id="KAJ7022780.1"/>
    </source>
</evidence>
<sequence>MFKYISNLGQLYLEGQVSYISTKIDSRIFLGCSFGIVGHDERAPPFTVRRAERGECAYGGVVSVVVQPPDHRTGVWPCLAGPFGTMVTGPNARIATFLFSSAAVQCTMNLCRRDPEVRGRAGEGRRVWEMQDSWTEWDGASAFWIAHPIATMGDYTLPHIAPPSSAPRGTPPRPHVAAPHIRLAHSAHTAAHVPGVRMSPRFRGHPSARVDVHPPTHASRPPAMCAAVLIRRESAPTHTAAHTKPSLSLGASSVDCPHAIPDFALIPNLPASTPLRTTVRSNLALSRQRQQTAMNSFFRR</sequence>
<comment type="caution">
    <text evidence="1">The sequence shown here is derived from an EMBL/GenBank/DDBJ whole genome shotgun (WGS) entry which is preliminary data.</text>
</comment>
<dbReference type="EMBL" id="JARJCM010000202">
    <property type="protein sequence ID" value="KAJ7022780.1"/>
    <property type="molecule type" value="Genomic_DNA"/>
</dbReference>
<gene>
    <name evidence="1" type="ORF">C8F04DRAFT_1240569</name>
</gene>
<keyword evidence="2" id="KW-1185">Reference proteome</keyword>
<dbReference type="AlphaFoldDB" id="A0AAD6SAM5"/>
<dbReference type="Proteomes" id="UP001218188">
    <property type="component" value="Unassembled WGS sequence"/>
</dbReference>
<organism evidence="1 2">
    <name type="scientific">Mycena alexandri</name>
    <dbReference type="NCBI Taxonomy" id="1745969"/>
    <lineage>
        <taxon>Eukaryota</taxon>
        <taxon>Fungi</taxon>
        <taxon>Dikarya</taxon>
        <taxon>Basidiomycota</taxon>
        <taxon>Agaricomycotina</taxon>
        <taxon>Agaricomycetes</taxon>
        <taxon>Agaricomycetidae</taxon>
        <taxon>Agaricales</taxon>
        <taxon>Marasmiineae</taxon>
        <taxon>Mycenaceae</taxon>
        <taxon>Mycena</taxon>
    </lineage>
</organism>
<reference evidence="1" key="1">
    <citation type="submission" date="2023-03" db="EMBL/GenBank/DDBJ databases">
        <title>Massive genome expansion in bonnet fungi (Mycena s.s.) driven by repeated elements and novel gene families across ecological guilds.</title>
        <authorList>
            <consortium name="Lawrence Berkeley National Laboratory"/>
            <person name="Harder C.B."/>
            <person name="Miyauchi S."/>
            <person name="Viragh M."/>
            <person name="Kuo A."/>
            <person name="Thoen E."/>
            <person name="Andreopoulos B."/>
            <person name="Lu D."/>
            <person name="Skrede I."/>
            <person name="Drula E."/>
            <person name="Henrissat B."/>
            <person name="Morin E."/>
            <person name="Kohler A."/>
            <person name="Barry K."/>
            <person name="LaButti K."/>
            <person name="Morin E."/>
            <person name="Salamov A."/>
            <person name="Lipzen A."/>
            <person name="Mereny Z."/>
            <person name="Hegedus B."/>
            <person name="Baldrian P."/>
            <person name="Stursova M."/>
            <person name="Weitz H."/>
            <person name="Taylor A."/>
            <person name="Grigoriev I.V."/>
            <person name="Nagy L.G."/>
            <person name="Martin F."/>
            <person name="Kauserud H."/>
        </authorList>
    </citation>
    <scope>NUCLEOTIDE SEQUENCE</scope>
    <source>
        <strain evidence="1">CBHHK200</strain>
    </source>
</reference>